<organism evidence="2 3">
    <name type="scientific">Roseburia intestinalis</name>
    <dbReference type="NCBI Taxonomy" id="166486"/>
    <lineage>
        <taxon>Bacteria</taxon>
        <taxon>Bacillati</taxon>
        <taxon>Bacillota</taxon>
        <taxon>Clostridia</taxon>
        <taxon>Lachnospirales</taxon>
        <taxon>Lachnospiraceae</taxon>
        <taxon>Roseburia</taxon>
    </lineage>
</organism>
<dbReference type="RefSeq" id="WP_157350561.1">
    <property type="nucleotide sequence ID" value="NZ_WGGT01000010.1"/>
</dbReference>
<protein>
    <submittedName>
        <fullName evidence="2">Uncharacterized protein</fullName>
    </submittedName>
</protein>
<reference evidence="2 3" key="1">
    <citation type="submission" date="2019-10" db="EMBL/GenBank/DDBJ databases">
        <title>Roseburia spp. ameliorate alcoholic fatty liver via restoration of gut barrier function.</title>
        <authorList>
            <person name="Seo B."/>
            <person name="Ko G."/>
        </authorList>
    </citation>
    <scope>NUCLEOTIDE SEQUENCE [LARGE SCALE GENOMIC DNA]</scope>
    <source>
        <strain evidence="2 3">SNUG30017</strain>
    </source>
</reference>
<dbReference type="EMBL" id="WGGT01000010">
    <property type="protein sequence ID" value="MVQ45986.1"/>
    <property type="molecule type" value="Genomic_DNA"/>
</dbReference>
<dbReference type="AlphaFoldDB" id="A0A6L6XHN4"/>
<comment type="caution">
    <text evidence="2">The sequence shown here is derived from an EMBL/GenBank/DDBJ whole genome shotgun (WGS) entry which is preliminary data.</text>
</comment>
<feature type="transmembrane region" description="Helical" evidence="1">
    <location>
        <begin position="38"/>
        <end position="59"/>
    </location>
</feature>
<feature type="transmembrane region" description="Helical" evidence="1">
    <location>
        <begin position="12"/>
        <end position="32"/>
    </location>
</feature>
<evidence type="ECO:0000313" key="2">
    <source>
        <dbReference type="EMBL" id="MVQ45986.1"/>
    </source>
</evidence>
<evidence type="ECO:0000256" key="1">
    <source>
        <dbReference type="SAM" id="Phobius"/>
    </source>
</evidence>
<dbReference type="Proteomes" id="UP000479531">
    <property type="component" value="Unassembled WGS sequence"/>
</dbReference>
<keyword evidence="1" id="KW-0472">Membrane</keyword>
<name>A0A6L6XHN4_9FIRM</name>
<gene>
    <name evidence="2" type="ORF">GCK47_09765</name>
</gene>
<sequence length="66" mass="7259">MKLNIQWKKVLYGIALIVIGIILAVFHFIVAGDGIRDFISSIIAVISVLVILVGTYITLSEIKNCK</sequence>
<keyword evidence="1" id="KW-0812">Transmembrane</keyword>
<accession>A0A6L6XHN4</accession>
<evidence type="ECO:0000313" key="3">
    <source>
        <dbReference type="Proteomes" id="UP000479531"/>
    </source>
</evidence>
<proteinExistence type="predicted"/>
<keyword evidence="1" id="KW-1133">Transmembrane helix</keyword>